<evidence type="ECO:0000313" key="2">
    <source>
        <dbReference type="EMBL" id="TKA74766.1"/>
    </source>
</evidence>
<name>A0A4U0XFQ0_9PEZI</name>
<dbReference type="AlphaFoldDB" id="A0A4U0XFQ0"/>
<protein>
    <submittedName>
        <fullName evidence="2">Uncharacterized protein</fullName>
    </submittedName>
</protein>
<feature type="region of interest" description="Disordered" evidence="1">
    <location>
        <begin position="261"/>
        <end position="337"/>
    </location>
</feature>
<dbReference type="EMBL" id="NAJQ01000214">
    <property type="protein sequence ID" value="TKA74766.1"/>
    <property type="molecule type" value="Genomic_DNA"/>
</dbReference>
<feature type="compositionally biased region" description="Gly residues" evidence="1">
    <location>
        <begin position="40"/>
        <end position="52"/>
    </location>
</feature>
<comment type="caution">
    <text evidence="2">The sequence shown here is derived from an EMBL/GenBank/DDBJ whole genome shotgun (WGS) entry which is preliminary data.</text>
</comment>
<proteinExistence type="predicted"/>
<evidence type="ECO:0000256" key="1">
    <source>
        <dbReference type="SAM" id="MobiDB-lite"/>
    </source>
</evidence>
<feature type="compositionally biased region" description="Low complexity" evidence="1">
    <location>
        <begin position="19"/>
        <end position="30"/>
    </location>
</feature>
<evidence type="ECO:0000313" key="3">
    <source>
        <dbReference type="Proteomes" id="UP000309340"/>
    </source>
</evidence>
<accession>A0A4U0XFQ0</accession>
<reference evidence="2 3" key="1">
    <citation type="submission" date="2017-03" db="EMBL/GenBank/DDBJ databases">
        <title>Genomes of endolithic fungi from Antarctica.</title>
        <authorList>
            <person name="Coleine C."/>
            <person name="Masonjones S."/>
            <person name="Stajich J.E."/>
        </authorList>
    </citation>
    <scope>NUCLEOTIDE SEQUENCE [LARGE SCALE GENOMIC DNA]</scope>
    <source>
        <strain evidence="2 3">CCFEE 5184</strain>
    </source>
</reference>
<gene>
    <name evidence="2" type="ORF">B0A55_03850</name>
</gene>
<dbReference type="Proteomes" id="UP000309340">
    <property type="component" value="Unassembled WGS sequence"/>
</dbReference>
<feature type="compositionally biased region" description="Basic and acidic residues" evidence="1">
    <location>
        <begin position="91"/>
        <end position="119"/>
    </location>
</feature>
<sequence>MEKIKNMLGGHGHAKDGDSTNNPSSSNTTSDGLNTNSEYGMGGAGADAGAGTTGVFTPEQGHGLLGKSYHPTAEHGLNTGGPTEGSHARHGHGESAAEKAAYRQEMTEGQQDRVGGHGHEHGHHSHGRAGEEAALAGTGAGIGGTRGAEDIAGARQEYAGDRAGGLASQGGMGGATGLETNDGYAAARQAGALPNKNDISNVDRDVAAGGLGGAAGYGGSQRTTGGLMEGGSTGHGLNAGANDPMAVRGEAPISEPIHQDPSLMGDSMGGQGGSALGRQDDSMLGGQSGSTMGGLGGSSMGGQGVNAGSGVGQEGLIHGHHTTATGEALDPHLRGGQ</sequence>
<feature type="compositionally biased region" description="Gly residues" evidence="1">
    <location>
        <begin position="286"/>
        <end position="313"/>
    </location>
</feature>
<organism evidence="2 3">
    <name type="scientific">Friedmanniomyces simplex</name>
    <dbReference type="NCBI Taxonomy" id="329884"/>
    <lineage>
        <taxon>Eukaryota</taxon>
        <taxon>Fungi</taxon>
        <taxon>Dikarya</taxon>
        <taxon>Ascomycota</taxon>
        <taxon>Pezizomycotina</taxon>
        <taxon>Dothideomycetes</taxon>
        <taxon>Dothideomycetidae</taxon>
        <taxon>Mycosphaerellales</taxon>
        <taxon>Teratosphaeriaceae</taxon>
        <taxon>Friedmanniomyces</taxon>
    </lineage>
</organism>
<dbReference type="OrthoDB" id="3938878at2759"/>
<keyword evidence="3" id="KW-1185">Reference proteome</keyword>
<feature type="region of interest" description="Disordered" evidence="1">
    <location>
        <begin position="1"/>
        <end position="131"/>
    </location>
</feature>